<protein>
    <submittedName>
        <fullName evidence="3">SDR family oxidoreductase</fullName>
    </submittedName>
</protein>
<dbReference type="SUPFAM" id="SSF51735">
    <property type="entry name" value="NAD(P)-binding Rossmann-fold domains"/>
    <property type="match status" value="1"/>
</dbReference>
<comment type="similarity">
    <text evidence="1">Belongs to the short-chain dehydrogenases/reductases (SDR) family.</text>
</comment>
<evidence type="ECO:0000256" key="1">
    <source>
        <dbReference type="ARBA" id="ARBA00006484"/>
    </source>
</evidence>
<dbReference type="GO" id="GO:0016616">
    <property type="term" value="F:oxidoreductase activity, acting on the CH-OH group of donors, NAD or NADP as acceptor"/>
    <property type="evidence" value="ECO:0007669"/>
    <property type="project" value="TreeGrafter"/>
</dbReference>
<proteinExistence type="inferred from homology"/>
<dbReference type="CDD" id="cd05233">
    <property type="entry name" value="SDR_c"/>
    <property type="match status" value="1"/>
</dbReference>
<evidence type="ECO:0000313" key="3">
    <source>
        <dbReference type="EMBL" id="MZP29439.1"/>
    </source>
</evidence>
<gene>
    <name evidence="3" type="ORF">GTO91_06940</name>
</gene>
<dbReference type="InterPro" id="IPR002347">
    <property type="entry name" value="SDR_fam"/>
</dbReference>
<dbReference type="Gene3D" id="3.40.50.720">
    <property type="entry name" value="NAD(P)-binding Rossmann-like Domain"/>
    <property type="match status" value="1"/>
</dbReference>
<accession>A0A845L2V1</accession>
<dbReference type="PRINTS" id="PR00081">
    <property type="entry name" value="GDHRDH"/>
</dbReference>
<dbReference type="EMBL" id="WXEY01000005">
    <property type="protein sequence ID" value="MZP29439.1"/>
    <property type="molecule type" value="Genomic_DNA"/>
</dbReference>
<dbReference type="PANTHER" id="PTHR42760:SF133">
    <property type="entry name" value="3-OXOACYL-[ACYL-CARRIER-PROTEIN] REDUCTASE"/>
    <property type="match status" value="1"/>
</dbReference>
<sequence length="247" mass="27037">MTRCDDSKQGGLPCVPVPRVMLITGARKGIGRSLAEHYLQQGYLVAGCSREASDLAHERYWHMQADVADEAQVTELIKAIKRRWGRLDILINNAGTAAMNHTVLTPWKSADQIMATNFAGTFLCSREAAKLMMKSRWGRIVNLSTIAVPLRIEGEAVYAASKSAVETFTRVLAKELAPFGITCNAVGPTPIETDLIRGVPKAKIDKLLDQLALRRLGTFADVANVVDFFISERSDYITGQVLYLGGA</sequence>
<dbReference type="InterPro" id="IPR036291">
    <property type="entry name" value="NAD(P)-bd_dom_sf"/>
</dbReference>
<name>A0A845L2V1_9FIRM</name>
<dbReference type="OrthoDB" id="9803333at2"/>
<keyword evidence="4" id="KW-1185">Reference proteome</keyword>
<dbReference type="Proteomes" id="UP000463470">
    <property type="component" value="Unassembled WGS sequence"/>
</dbReference>
<reference evidence="3 4" key="1">
    <citation type="submission" date="2020-01" db="EMBL/GenBank/DDBJ databases">
        <title>Whole-genome sequence of Heliobacterium undosum DSM 13378.</title>
        <authorList>
            <person name="Kyndt J.A."/>
            <person name="Meyer T.E."/>
        </authorList>
    </citation>
    <scope>NUCLEOTIDE SEQUENCE [LARGE SCALE GENOMIC DNA]</scope>
    <source>
        <strain evidence="3 4">DSM 13378</strain>
    </source>
</reference>
<dbReference type="AlphaFoldDB" id="A0A845L2V1"/>
<dbReference type="Pfam" id="PF13561">
    <property type="entry name" value="adh_short_C2"/>
    <property type="match status" value="1"/>
</dbReference>
<dbReference type="PANTHER" id="PTHR42760">
    <property type="entry name" value="SHORT-CHAIN DEHYDROGENASES/REDUCTASES FAMILY MEMBER"/>
    <property type="match status" value="1"/>
</dbReference>
<evidence type="ECO:0000313" key="4">
    <source>
        <dbReference type="Proteomes" id="UP000463470"/>
    </source>
</evidence>
<dbReference type="PRINTS" id="PR00080">
    <property type="entry name" value="SDRFAMILY"/>
</dbReference>
<comment type="caution">
    <text evidence="3">The sequence shown here is derived from an EMBL/GenBank/DDBJ whole genome shotgun (WGS) entry which is preliminary data.</text>
</comment>
<organism evidence="3 4">
    <name type="scientific">Heliomicrobium undosum</name>
    <dbReference type="NCBI Taxonomy" id="121734"/>
    <lineage>
        <taxon>Bacteria</taxon>
        <taxon>Bacillati</taxon>
        <taxon>Bacillota</taxon>
        <taxon>Clostridia</taxon>
        <taxon>Eubacteriales</taxon>
        <taxon>Heliobacteriaceae</taxon>
        <taxon>Heliomicrobium</taxon>
    </lineage>
</organism>
<dbReference type="FunFam" id="3.40.50.720:FF:000084">
    <property type="entry name" value="Short-chain dehydrogenase reductase"/>
    <property type="match status" value="1"/>
</dbReference>
<keyword evidence="2" id="KW-0560">Oxidoreductase</keyword>
<dbReference type="GO" id="GO:0008206">
    <property type="term" value="P:bile acid metabolic process"/>
    <property type="evidence" value="ECO:0007669"/>
    <property type="project" value="UniProtKB-ARBA"/>
</dbReference>
<evidence type="ECO:0000256" key="2">
    <source>
        <dbReference type="ARBA" id="ARBA00023002"/>
    </source>
</evidence>